<dbReference type="AlphaFoldDB" id="A0A2N3IC24"/>
<sequence>MFDDLFVSSQNKKHLTNLLSLAKVDGFFHLHEYELLLAIARKFGVSSGYLQKLQKNADPLSLSLPKKPLDRFHYWYDLLTMVLADGVVHEKEVAFVEKLTQIFQYSPQIIQPTLQMIQEGKTFEEAFQILKESHFAD</sequence>
<dbReference type="InterPro" id="IPR029024">
    <property type="entry name" value="TerB-like"/>
</dbReference>
<reference evidence="1 2" key="1">
    <citation type="submission" date="2017-06" db="EMBL/GenBank/DDBJ databases">
        <title>Raineya orbicola gen. nov., sp. nov. a slightly thermophilic bacterium of the phylum Bacteroidetes and the description of Raineyaceae fam. nov.</title>
        <authorList>
            <person name="Albuquerque L."/>
            <person name="Polonia A.R.M."/>
            <person name="Barroso C."/>
            <person name="Froufe H.J.C."/>
            <person name="Lage O."/>
            <person name="Lobo-Da-Cunha A."/>
            <person name="Egas C."/>
            <person name="Da Costa M.S."/>
        </authorList>
    </citation>
    <scope>NUCLEOTIDE SEQUENCE [LARGE SCALE GENOMIC DNA]</scope>
    <source>
        <strain evidence="1 2">SPSPC-11</strain>
    </source>
</reference>
<comment type="caution">
    <text evidence="1">The sequence shown here is derived from an EMBL/GenBank/DDBJ whole genome shotgun (WGS) entry which is preliminary data.</text>
</comment>
<protein>
    <recommendedName>
        <fullName evidence="3">Tellurite resistance protein TerB</fullName>
    </recommendedName>
</protein>
<name>A0A2N3IC24_9BACT</name>
<dbReference type="CDD" id="cd07177">
    <property type="entry name" value="terB_like"/>
    <property type="match status" value="1"/>
</dbReference>
<evidence type="ECO:0008006" key="3">
    <source>
        <dbReference type="Google" id="ProtNLM"/>
    </source>
</evidence>
<dbReference type="SUPFAM" id="SSF158682">
    <property type="entry name" value="TerB-like"/>
    <property type="match status" value="1"/>
</dbReference>
<evidence type="ECO:0000313" key="2">
    <source>
        <dbReference type="Proteomes" id="UP000233387"/>
    </source>
</evidence>
<keyword evidence="2" id="KW-1185">Reference proteome</keyword>
<dbReference type="OrthoDB" id="851603at2"/>
<dbReference type="Proteomes" id="UP000233387">
    <property type="component" value="Unassembled WGS sequence"/>
</dbReference>
<dbReference type="RefSeq" id="WP_101359131.1">
    <property type="nucleotide sequence ID" value="NZ_NKXO01000029.1"/>
</dbReference>
<proteinExistence type="predicted"/>
<dbReference type="Gene3D" id="1.10.3680.10">
    <property type="entry name" value="TerB-like"/>
    <property type="match status" value="1"/>
</dbReference>
<accession>A0A2N3IC24</accession>
<dbReference type="EMBL" id="NKXO01000029">
    <property type="protein sequence ID" value="PKQ67840.1"/>
    <property type="molecule type" value="Genomic_DNA"/>
</dbReference>
<gene>
    <name evidence="1" type="ORF">Rain11_1858</name>
</gene>
<organism evidence="1 2">
    <name type="scientific">Raineya orbicola</name>
    <dbReference type="NCBI Taxonomy" id="2016530"/>
    <lineage>
        <taxon>Bacteria</taxon>
        <taxon>Pseudomonadati</taxon>
        <taxon>Bacteroidota</taxon>
        <taxon>Cytophagia</taxon>
        <taxon>Cytophagales</taxon>
        <taxon>Raineyaceae</taxon>
        <taxon>Raineya</taxon>
    </lineage>
</organism>
<evidence type="ECO:0000313" key="1">
    <source>
        <dbReference type="EMBL" id="PKQ67840.1"/>
    </source>
</evidence>